<keyword evidence="3" id="KW-1185">Reference proteome</keyword>
<dbReference type="EMBL" id="JADDIV010000003">
    <property type="protein sequence ID" value="MBE7367796.1"/>
    <property type="molecule type" value="Genomic_DNA"/>
</dbReference>
<sequence length="377" mass="41871">MREWTAELLDEMRHTGDPLADATLQRAVWGHDVPKINAIFRSFAADDAGIPPDAPPEFLEFVQATRRLPAGVDVARAARGGQVMLEHATLCALALLLKSLPSGYAAPRLSSVLHMSGNLEKRPYRRALGVLQMLVNISQPGAFADGGGAIVTGQKLRLLHAGVRHVVRGRLPDFAPRFGTPISQLDMAFTIMTFSVMVVDGLAALGVRWSEAEAADYFYLWQVYGVLQGIRPEWMPATLEEGRAFCEAYAREFSPAEANPDGVALTRADLDMMTGLIPWPMRLLGLGPAPTVYLLRMLGEEAAARVGVRRTARHVWCEWLALRLPVAWQRLWQNLTPEKEAHDRISRLFFRTLIVGAWGEEVRFSVPEDLEDMRKLA</sequence>
<feature type="domain" description="ER-bound oxygenase mpaB/mpaB'/Rubber oxygenase catalytic" evidence="1">
    <location>
        <begin position="92"/>
        <end position="316"/>
    </location>
</feature>
<dbReference type="PANTHER" id="PTHR37539:SF1">
    <property type="entry name" value="ER-BOUND OXYGENASE MPAB_MPAB'_RUBBER OXYGENASE CATALYTIC DOMAIN-CONTAINING PROTEIN"/>
    <property type="match status" value="1"/>
</dbReference>
<evidence type="ECO:0000313" key="2">
    <source>
        <dbReference type="EMBL" id="MBE7367796.1"/>
    </source>
</evidence>
<dbReference type="Pfam" id="PF09995">
    <property type="entry name" value="MPAB_Lcp_cat"/>
    <property type="match status" value="1"/>
</dbReference>
<reference evidence="2 3" key="1">
    <citation type="submission" date="2020-10" db="EMBL/GenBank/DDBJ databases">
        <title>Ramlibacter sp. HM2 16S ribosomal RNA gene Genome sequencing and assembly.</title>
        <authorList>
            <person name="Kang M."/>
        </authorList>
    </citation>
    <scope>NUCLEOTIDE SEQUENCE [LARGE SCALE GENOMIC DNA]</scope>
    <source>
        <strain evidence="2 3">HM2</strain>
    </source>
</reference>
<organism evidence="2 3">
    <name type="scientific">Ramlibacter pallidus</name>
    <dbReference type="NCBI Taxonomy" id="2780087"/>
    <lineage>
        <taxon>Bacteria</taxon>
        <taxon>Pseudomonadati</taxon>
        <taxon>Pseudomonadota</taxon>
        <taxon>Betaproteobacteria</taxon>
        <taxon>Burkholderiales</taxon>
        <taxon>Comamonadaceae</taxon>
        <taxon>Ramlibacter</taxon>
    </lineage>
</organism>
<name>A0ABR9S2Q5_9BURK</name>
<evidence type="ECO:0000259" key="1">
    <source>
        <dbReference type="Pfam" id="PF09995"/>
    </source>
</evidence>
<dbReference type="InterPro" id="IPR018713">
    <property type="entry name" value="MPAB/Lcp_cat_dom"/>
</dbReference>
<dbReference type="Proteomes" id="UP000806285">
    <property type="component" value="Unassembled WGS sequence"/>
</dbReference>
<evidence type="ECO:0000313" key="3">
    <source>
        <dbReference type="Proteomes" id="UP000806285"/>
    </source>
</evidence>
<dbReference type="RefSeq" id="WP_193676432.1">
    <property type="nucleotide sequence ID" value="NZ_JADDIV010000003.1"/>
</dbReference>
<dbReference type="InterPro" id="IPR037473">
    <property type="entry name" value="Lcp-like"/>
</dbReference>
<comment type="caution">
    <text evidence="2">The sequence shown here is derived from an EMBL/GenBank/DDBJ whole genome shotgun (WGS) entry which is preliminary data.</text>
</comment>
<dbReference type="PANTHER" id="PTHR37539">
    <property type="entry name" value="SECRETED PROTEIN-RELATED"/>
    <property type="match status" value="1"/>
</dbReference>
<gene>
    <name evidence="2" type="ORF">IM787_09475</name>
</gene>
<accession>A0ABR9S2Q5</accession>
<protein>
    <submittedName>
        <fullName evidence="2">DUF2236 domain-containing protein</fullName>
    </submittedName>
</protein>
<proteinExistence type="predicted"/>